<evidence type="ECO:0000313" key="2">
    <source>
        <dbReference type="Proteomes" id="UP000030143"/>
    </source>
</evidence>
<protein>
    <submittedName>
        <fullName evidence="1">Uncharacterized protein</fullName>
    </submittedName>
</protein>
<dbReference type="VEuPathDB" id="FungiDB:PEXP_027840"/>
<dbReference type="HOGENOM" id="CLU_2722975_0_0_1"/>
<organism evidence="1 2">
    <name type="scientific">Penicillium expansum</name>
    <name type="common">Blue mold rot fungus</name>
    <dbReference type="NCBI Taxonomy" id="27334"/>
    <lineage>
        <taxon>Eukaryota</taxon>
        <taxon>Fungi</taxon>
        <taxon>Dikarya</taxon>
        <taxon>Ascomycota</taxon>
        <taxon>Pezizomycotina</taxon>
        <taxon>Eurotiomycetes</taxon>
        <taxon>Eurotiomycetidae</taxon>
        <taxon>Eurotiales</taxon>
        <taxon>Aspergillaceae</taxon>
        <taxon>Penicillium</taxon>
    </lineage>
</organism>
<dbReference type="Proteomes" id="UP000030143">
    <property type="component" value="Unassembled WGS sequence"/>
</dbReference>
<reference evidence="1 2" key="1">
    <citation type="journal article" date="2015" name="Mol. Plant Microbe Interact.">
        <title>Genome, transcriptome, and functional analyses of Penicillium expansum provide new insights into secondary metabolism and pathogenicity.</title>
        <authorList>
            <person name="Ballester A.R."/>
            <person name="Marcet-Houben M."/>
            <person name="Levin E."/>
            <person name="Sela N."/>
            <person name="Selma-Lazaro C."/>
            <person name="Carmona L."/>
            <person name="Wisniewski M."/>
            <person name="Droby S."/>
            <person name="Gonzalez-Candelas L."/>
            <person name="Gabaldon T."/>
        </authorList>
    </citation>
    <scope>NUCLEOTIDE SEQUENCE [LARGE SCALE GENOMIC DNA]</scope>
    <source>
        <strain evidence="1 2">MD-8</strain>
    </source>
</reference>
<accession>A0A0A2JGH6</accession>
<dbReference type="EMBL" id="JQFZ01000245">
    <property type="protein sequence ID" value="KGO53891.1"/>
    <property type="molecule type" value="Genomic_DNA"/>
</dbReference>
<name>A0A0A2JGH6_PENEN</name>
<gene>
    <name evidence="1" type="ORF">PEX2_024190</name>
</gene>
<comment type="caution">
    <text evidence="1">The sequence shown here is derived from an EMBL/GenBank/DDBJ whole genome shotgun (WGS) entry which is preliminary data.</text>
</comment>
<dbReference type="RefSeq" id="XP_016596438.1">
    <property type="nucleotide sequence ID" value="XM_016739694.1"/>
</dbReference>
<dbReference type="GeneID" id="27675113"/>
<sequence>MVSRPWSTSSCECQSIWQIDRRRSARVLNSGFIELHVGNIPSSFSPPLKRDFSYQSSLRSTHYLSNGRHGKI</sequence>
<dbReference type="AlphaFoldDB" id="A0A0A2JGH6"/>
<evidence type="ECO:0000313" key="1">
    <source>
        <dbReference type="EMBL" id="KGO53891.1"/>
    </source>
</evidence>
<proteinExistence type="predicted"/>
<keyword evidence="2" id="KW-1185">Reference proteome</keyword>